<dbReference type="AlphaFoldDB" id="A0ABD3GV52"/>
<evidence type="ECO:0000313" key="1">
    <source>
        <dbReference type="EMBL" id="KAL3683023.1"/>
    </source>
</evidence>
<protein>
    <submittedName>
        <fullName evidence="1">Uncharacterized protein</fullName>
    </submittedName>
</protein>
<evidence type="ECO:0000313" key="2">
    <source>
        <dbReference type="Proteomes" id="UP001633002"/>
    </source>
</evidence>
<keyword evidence="2" id="KW-1185">Reference proteome</keyword>
<reference evidence="1 2" key="1">
    <citation type="submission" date="2024-09" db="EMBL/GenBank/DDBJ databases">
        <title>Chromosome-scale assembly of Riccia sorocarpa.</title>
        <authorList>
            <person name="Paukszto L."/>
        </authorList>
    </citation>
    <scope>NUCLEOTIDE SEQUENCE [LARGE SCALE GENOMIC DNA]</scope>
    <source>
        <strain evidence="1">LP-2024</strain>
        <tissue evidence="1">Aerial parts of the thallus</tissue>
    </source>
</reference>
<gene>
    <name evidence="1" type="ORF">R1sor_001045</name>
</gene>
<dbReference type="PANTHER" id="PTHR35690:SF1">
    <property type="entry name" value="OS01G0363500 PROTEIN"/>
    <property type="match status" value="1"/>
</dbReference>
<name>A0ABD3GV52_9MARC</name>
<proteinExistence type="predicted"/>
<dbReference type="Proteomes" id="UP001633002">
    <property type="component" value="Unassembled WGS sequence"/>
</dbReference>
<comment type="caution">
    <text evidence="1">The sequence shown here is derived from an EMBL/GenBank/DDBJ whole genome shotgun (WGS) entry which is preliminary data.</text>
</comment>
<organism evidence="1 2">
    <name type="scientific">Riccia sorocarpa</name>
    <dbReference type="NCBI Taxonomy" id="122646"/>
    <lineage>
        <taxon>Eukaryota</taxon>
        <taxon>Viridiplantae</taxon>
        <taxon>Streptophyta</taxon>
        <taxon>Embryophyta</taxon>
        <taxon>Marchantiophyta</taxon>
        <taxon>Marchantiopsida</taxon>
        <taxon>Marchantiidae</taxon>
        <taxon>Marchantiales</taxon>
        <taxon>Ricciaceae</taxon>
        <taxon>Riccia</taxon>
    </lineage>
</organism>
<dbReference type="EMBL" id="JBJQOH010000006">
    <property type="protein sequence ID" value="KAL3683023.1"/>
    <property type="molecule type" value="Genomic_DNA"/>
</dbReference>
<accession>A0ABD3GV52</accession>
<sequence length="270" mass="29913">METLVLPSNLRIVTRSSCPPLHGYQFRPSVGHRVWLGSSRVLVASLQLKRPALQVSLQGNKKRKGKAMAELGTEAVKASQEEGVNEEVLRSVELLKTVAKTRQVTTKEIRKAFKTLEKANLDRSNYSSIIGGTKSPGRTWMLVYTLSGAVYNSTSEDGGSFFPVTAVQNFDSEASRLENGLYFGPLGSFTLSGKMSIEKRKLSFFFNSVSLTLGSWGPLRIKVGGKSDTEVPDKKDPFFIWYYADDEIIVAKGRSGGVAYWCRCINVRKK</sequence>
<dbReference type="PANTHER" id="PTHR35690">
    <property type="entry name" value="OS01G0363500 PROTEIN"/>
    <property type="match status" value="1"/>
</dbReference>